<dbReference type="Gene3D" id="2.40.170.20">
    <property type="entry name" value="TonB-dependent receptor, beta-barrel domain"/>
    <property type="match status" value="2"/>
</dbReference>
<gene>
    <name evidence="12" type="ORF">JIN87_03705</name>
</gene>
<feature type="signal peptide" evidence="11">
    <location>
        <begin position="1"/>
        <end position="29"/>
    </location>
</feature>
<evidence type="ECO:0000313" key="12">
    <source>
        <dbReference type="EMBL" id="MBK1875959.1"/>
    </source>
</evidence>
<keyword evidence="2" id="KW-0813">Transport</keyword>
<dbReference type="InterPro" id="IPR039426">
    <property type="entry name" value="TonB-dep_rcpt-like"/>
</dbReference>
<keyword evidence="8" id="KW-0406">Ion transport</keyword>
<dbReference type="AlphaFoldDB" id="A0A934VPX9"/>
<reference evidence="12" key="1">
    <citation type="submission" date="2021-01" db="EMBL/GenBank/DDBJ databases">
        <title>Modified the classification status of verrucomicrobia.</title>
        <authorList>
            <person name="Feng X."/>
        </authorList>
    </citation>
    <scope>NUCLEOTIDE SEQUENCE</scope>
    <source>
        <strain evidence="12">KCTC 13126</strain>
    </source>
</reference>
<keyword evidence="10" id="KW-0998">Cell outer membrane</keyword>
<accession>A0A934VPX9</accession>
<evidence type="ECO:0000256" key="5">
    <source>
        <dbReference type="ARBA" id="ARBA00022692"/>
    </source>
</evidence>
<dbReference type="Gene3D" id="3.55.50.30">
    <property type="match status" value="1"/>
</dbReference>
<dbReference type="Gene3D" id="2.170.130.10">
    <property type="entry name" value="TonB-dependent receptor, plug domain"/>
    <property type="match status" value="1"/>
</dbReference>
<evidence type="ECO:0000256" key="10">
    <source>
        <dbReference type="ARBA" id="ARBA00023237"/>
    </source>
</evidence>
<proteinExistence type="predicted"/>
<dbReference type="RefSeq" id="WP_200354175.1">
    <property type="nucleotide sequence ID" value="NZ_JAENIL010000005.1"/>
</dbReference>
<comment type="subcellular location">
    <subcellularLocation>
        <location evidence="1">Cell outer membrane</location>
        <topology evidence="1">Multi-pass membrane protein</topology>
    </subcellularLocation>
</comment>
<name>A0A934VPX9_9BACT</name>
<evidence type="ECO:0000256" key="4">
    <source>
        <dbReference type="ARBA" id="ARBA00022496"/>
    </source>
</evidence>
<dbReference type="PANTHER" id="PTHR32552:SF68">
    <property type="entry name" value="FERRICHROME OUTER MEMBRANE TRANSPORTER_PHAGE RECEPTOR"/>
    <property type="match status" value="1"/>
</dbReference>
<dbReference type="GO" id="GO:0009279">
    <property type="term" value="C:cell outer membrane"/>
    <property type="evidence" value="ECO:0007669"/>
    <property type="project" value="UniProtKB-SubCell"/>
</dbReference>
<dbReference type="EMBL" id="JAENIL010000005">
    <property type="protein sequence ID" value="MBK1875959.1"/>
    <property type="molecule type" value="Genomic_DNA"/>
</dbReference>
<evidence type="ECO:0000256" key="7">
    <source>
        <dbReference type="ARBA" id="ARBA00023004"/>
    </source>
</evidence>
<dbReference type="PANTHER" id="PTHR32552">
    <property type="entry name" value="FERRICHROME IRON RECEPTOR-RELATED"/>
    <property type="match status" value="1"/>
</dbReference>
<dbReference type="Proteomes" id="UP000617628">
    <property type="component" value="Unassembled WGS sequence"/>
</dbReference>
<keyword evidence="3" id="KW-1134">Transmembrane beta strand</keyword>
<keyword evidence="7" id="KW-0408">Iron</keyword>
<evidence type="ECO:0000256" key="8">
    <source>
        <dbReference type="ARBA" id="ARBA00023065"/>
    </source>
</evidence>
<keyword evidence="9" id="KW-0472">Membrane</keyword>
<protein>
    <recommendedName>
        <fullName evidence="14">TonB-dependent receptor</fullName>
    </recommendedName>
</protein>
<dbReference type="SUPFAM" id="SSF56935">
    <property type="entry name" value="Porins"/>
    <property type="match status" value="1"/>
</dbReference>
<sequence length="1072" mass="119425">MNTYQRCLTKGSLYALAFWILASARLACAGEAEVAFDVPAGNLAESLQEVSRQAGVEILISIRIPETQSSLALEGEYSVDEAFRLLLGDSPWKAVAASGGSAFAIVEREEDLVADDEGEARVSNPEERKRGMDRFFRGLASTFSGKRGLWNAGGKAGSADDASVFLLSPFEVLADQDRGYEAVNTLSGTRLNSAVKDLGNTLSILTPQFWEDTAMTSVNEMILYTPGSERADTQRDRGNADLLFWGDTTIFRGIHTENIMRNQFRSNMPSDTYNAERFEFSRGPNAVLFGINRAPAGLVNRTTQDASLSNSGELKVRADDNGSWRYSANFNRMVLENRLGVRLAVLNDRHNSWIEQGYQDQDRYYLALNYKVNERLSLKVRYEDMEWERAAVDPTLAKDHVSAWVRAGRPAVDVSAEDDDVEFPEGVAGLSALNEYGYVNDGSGRMVNLRNFAAGDETLLLSGDIASVEEGMLPLELNHSGAFGSQVFDGDNFQFVAQYRVKPGLDLEYAANSEYMLYDFIAADESEVYVDANATLDDGVTPNPYFGDLFSLAEFNYRLKQDRYLRAHRLSASFSHDFGGSEDFSFLGRHKGALVLERNTDEFYWDVLRLINVTPPDGVEANDQDRTARVITYIDPLAKQFSGPVSALGFQDILNAVPGNDYQWLNGVVGGNSANRTEIDSLLFVWQGHLFDGRLIPTMGWRKDRIDQYDTAPLEVPRATAREQGYLYRPEVSGISPETANKGVVVEVIRDKGAFDYLSLFYNQADSFSASNFGRTPENRNNPPRLGETEDFGMRFGLGKGSLSGVFTVFEMQSKNELLESGLVTKTLLGDLFGMIGRHELNDIPAVNDTQDLVSEGWEFQLTANLLRGWRMMLAVDHFRTYDSNVAPNLRRLIADYGDQFIVDPDRIVPDQGTKTAGEIYEEMMNSLNLRLAQAGGFKNNERGNKATLLSTYEFRDGPLAGFSVGGSVVWRDKPSTGFPYREDAELGWVPDIENPFLGKELLNLNLHAAYKRRVFADRCDWKVQLNITNLGDEEPFAIRHSAAELNPRVPILQSMSKGNPQVVFLTNTLTF</sequence>
<evidence type="ECO:0000256" key="9">
    <source>
        <dbReference type="ARBA" id="ARBA00023136"/>
    </source>
</evidence>
<evidence type="ECO:0000313" key="13">
    <source>
        <dbReference type="Proteomes" id="UP000617628"/>
    </source>
</evidence>
<evidence type="ECO:0000256" key="1">
    <source>
        <dbReference type="ARBA" id="ARBA00004571"/>
    </source>
</evidence>
<evidence type="ECO:0000256" key="11">
    <source>
        <dbReference type="SAM" id="SignalP"/>
    </source>
</evidence>
<evidence type="ECO:0000256" key="3">
    <source>
        <dbReference type="ARBA" id="ARBA00022452"/>
    </source>
</evidence>
<keyword evidence="4" id="KW-0410">Iron transport</keyword>
<dbReference type="InterPro" id="IPR036942">
    <property type="entry name" value="Beta-barrel_TonB_sf"/>
</dbReference>
<comment type="caution">
    <text evidence="12">The sequence shown here is derived from an EMBL/GenBank/DDBJ whole genome shotgun (WGS) entry which is preliminary data.</text>
</comment>
<feature type="chain" id="PRO_5036760942" description="TonB-dependent receptor" evidence="11">
    <location>
        <begin position="30"/>
        <end position="1072"/>
    </location>
</feature>
<evidence type="ECO:0000256" key="2">
    <source>
        <dbReference type="ARBA" id="ARBA00022448"/>
    </source>
</evidence>
<evidence type="ECO:0000256" key="6">
    <source>
        <dbReference type="ARBA" id="ARBA00022729"/>
    </source>
</evidence>
<dbReference type="InterPro" id="IPR037066">
    <property type="entry name" value="Plug_dom_sf"/>
</dbReference>
<keyword evidence="13" id="KW-1185">Reference proteome</keyword>
<evidence type="ECO:0008006" key="14">
    <source>
        <dbReference type="Google" id="ProtNLM"/>
    </source>
</evidence>
<organism evidence="12 13">
    <name type="scientific">Pelagicoccus mobilis</name>
    <dbReference type="NCBI Taxonomy" id="415221"/>
    <lineage>
        <taxon>Bacteria</taxon>
        <taxon>Pseudomonadati</taxon>
        <taxon>Verrucomicrobiota</taxon>
        <taxon>Opitutia</taxon>
        <taxon>Puniceicoccales</taxon>
        <taxon>Pelagicoccaceae</taxon>
        <taxon>Pelagicoccus</taxon>
    </lineage>
</organism>
<dbReference type="GO" id="GO:0015344">
    <property type="term" value="F:siderophore uptake transmembrane transporter activity"/>
    <property type="evidence" value="ECO:0007669"/>
    <property type="project" value="TreeGrafter"/>
</dbReference>
<keyword evidence="6 11" id="KW-0732">Signal</keyword>
<keyword evidence="5" id="KW-0812">Transmembrane</keyword>